<dbReference type="OrthoDB" id="10468343at2759"/>
<dbReference type="AlphaFoldDB" id="A0A8X6IUY9"/>
<evidence type="ECO:0000256" key="1">
    <source>
        <dbReference type="SAM" id="MobiDB-lite"/>
    </source>
</evidence>
<dbReference type="EMBL" id="BMAO01039107">
    <property type="protein sequence ID" value="GFR28954.1"/>
    <property type="molecule type" value="Genomic_DNA"/>
</dbReference>
<organism evidence="2 3">
    <name type="scientific">Trichonephila clavata</name>
    <name type="common">Joro spider</name>
    <name type="synonym">Nephila clavata</name>
    <dbReference type="NCBI Taxonomy" id="2740835"/>
    <lineage>
        <taxon>Eukaryota</taxon>
        <taxon>Metazoa</taxon>
        <taxon>Ecdysozoa</taxon>
        <taxon>Arthropoda</taxon>
        <taxon>Chelicerata</taxon>
        <taxon>Arachnida</taxon>
        <taxon>Araneae</taxon>
        <taxon>Araneomorphae</taxon>
        <taxon>Entelegynae</taxon>
        <taxon>Araneoidea</taxon>
        <taxon>Nephilidae</taxon>
        <taxon>Trichonephila</taxon>
    </lineage>
</organism>
<reference evidence="2" key="1">
    <citation type="submission" date="2020-07" db="EMBL/GenBank/DDBJ databases">
        <title>Multicomponent nature underlies the extraordinary mechanical properties of spider dragline silk.</title>
        <authorList>
            <person name="Kono N."/>
            <person name="Nakamura H."/>
            <person name="Mori M."/>
            <person name="Yoshida Y."/>
            <person name="Ohtoshi R."/>
            <person name="Malay A.D."/>
            <person name="Moran D.A.P."/>
            <person name="Tomita M."/>
            <person name="Numata K."/>
            <person name="Arakawa K."/>
        </authorList>
    </citation>
    <scope>NUCLEOTIDE SEQUENCE</scope>
</reference>
<keyword evidence="3" id="KW-1185">Reference proteome</keyword>
<feature type="compositionally biased region" description="Low complexity" evidence="1">
    <location>
        <begin position="108"/>
        <end position="118"/>
    </location>
</feature>
<name>A0A8X6IUY9_TRICU</name>
<feature type="region of interest" description="Disordered" evidence="1">
    <location>
        <begin position="108"/>
        <end position="134"/>
    </location>
</feature>
<evidence type="ECO:0000313" key="3">
    <source>
        <dbReference type="Proteomes" id="UP000887116"/>
    </source>
</evidence>
<dbReference type="Proteomes" id="UP000887116">
    <property type="component" value="Unassembled WGS sequence"/>
</dbReference>
<gene>
    <name evidence="2" type="ORF">TNCT_570411</name>
</gene>
<accession>A0A8X6IUY9</accession>
<protein>
    <submittedName>
        <fullName evidence="2">Uncharacterized protein</fullName>
    </submittedName>
</protein>
<evidence type="ECO:0000313" key="2">
    <source>
        <dbReference type="EMBL" id="GFR28954.1"/>
    </source>
</evidence>
<comment type="caution">
    <text evidence="2">The sequence shown here is derived from an EMBL/GenBank/DDBJ whole genome shotgun (WGS) entry which is preliminary data.</text>
</comment>
<sequence>MIIDSKQDKMDFETTNLNTVKVCEKLKETMNKIRGSEQLLQVYTQLLNEGKPDENKGTTDVLKEYIEETAKSKDTMVSELLSLPHYSLPDCPDHKTPFTNVNMEINSNSEKNLNNNKSNKIDNVTVSNKTKKNF</sequence>
<proteinExistence type="predicted"/>